<dbReference type="EMBL" id="DXEM01000015">
    <property type="protein sequence ID" value="HIX67567.1"/>
    <property type="molecule type" value="Genomic_DNA"/>
</dbReference>
<reference evidence="1" key="1">
    <citation type="journal article" date="2021" name="PeerJ">
        <title>Extensive microbial diversity within the chicken gut microbiome revealed by metagenomics and culture.</title>
        <authorList>
            <person name="Gilroy R."/>
            <person name="Ravi A."/>
            <person name="Getino M."/>
            <person name="Pursley I."/>
            <person name="Horton D.L."/>
            <person name="Alikhan N.F."/>
            <person name="Baker D."/>
            <person name="Gharbi K."/>
            <person name="Hall N."/>
            <person name="Watson M."/>
            <person name="Adriaenssens E.M."/>
            <person name="Foster-Nyarko E."/>
            <person name="Jarju S."/>
            <person name="Secka A."/>
            <person name="Antonio M."/>
            <person name="Oren A."/>
            <person name="Chaudhuri R.R."/>
            <person name="La Ragione R."/>
            <person name="Hildebrand F."/>
            <person name="Pallen M.J."/>
        </authorList>
    </citation>
    <scope>NUCLEOTIDE SEQUENCE</scope>
    <source>
        <strain evidence="1">CHK191-13928</strain>
    </source>
</reference>
<reference evidence="1" key="2">
    <citation type="submission" date="2021-04" db="EMBL/GenBank/DDBJ databases">
        <authorList>
            <person name="Gilroy R."/>
        </authorList>
    </citation>
    <scope>NUCLEOTIDE SEQUENCE</scope>
    <source>
        <strain evidence="1">CHK191-13928</strain>
    </source>
</reference>
<dbReference type="Proteomes" id="UP000886721">
    <property type="component" value="Unassembled WGS sequence"/>
</dbReference>
<organism evidence="1 2">
    <name type="scientific">Candidatus Anaerostipes excrementavium</name>
    <dbReference type="NCBI Taxonomy" id="2838463"/>
    <lineage>
        <taxon>Bacteria</taxon>
        <taxon>Bacillati</taxon>
        <taxon>Bacillota</taxon>
        <taxon>Clostridia</taxon>
        <taxon>Lachnospirales</taxon>
        <taxon>Lachnospiraceae</taxon>
        <taxon>Anaerostipes</taxon>
    </lineage>
</organism>
<comment type="caution">
    <text evidence="1">The sequence shown here is derived from an EMBL/GenBank/DDBJ whole genome shotgun (WGS) entry which is preliminary data.</text>
</comment>
<dbReference type="AlphaFoldDB" id="A0A9D1WVA7"/>
<proteinExistence type="predicted"/>
<gene>
    <name evidence="1" type="ORF">H9735_05495</name>
</gene>
<evidence type="ECO:0008006" key="3">
    <source>
        <dbReference type="Google" id="ProtNLM"/>
    </source>
</evidence>
<evidence type="ECO:0000313" key="2">
    <source>
        <dbReference type="Proteomes" id="UP000886721"/>
    </source>
</evidence>
<evidence type="ECO:0000313" key="1">
    <source>
        <dbReference type="EMBL" id="HIX67567.1"/>
    </source>
</evidence>
<name>A0A9D1WVA7_9FIRM</name>
<sequence>MEVTFMPTNKEKILQFIKEETSRNIQEQSYTFEKCNAQIISMELFLDRANVSRVLNEFHKSGKLIKKTGRPTTYISRDVLSAIFPFASFPEILDKEESITDYFSQKKASPEPSITRSFSIVGSGQGGSLYELIHQILPVFYLPQNFLKIIVLQGEAGTGKKYFLRKILERAKQLYATRPDSQIYFSDFHTLSGGLYETLSNIEKNASLYILSIELPPSSAKEEIQQFLQSAELYYENQDNAPIFAFCIPNNFDVSVFYAMTSIVLKFPGLKERPQTEVIQIILNTIQQESLRLAKKISVSSRLIQSLASNSQNFHQLNQEILYAISKGVIASHRNGELHNIHLDSSYLSYFFQNAPGSADPYTFRHFPDIVTLSPDSPFDFSEGGIPFDKTQLSKTTSSNLPDLLLQDFLLCGSAKPTKPTGSYTNDRFHSEMEQLLHKTSFSSDPALCHHVCAHIVSVLNGTTKIQKLTLEALNDLPDSDSLSLTEKIHQIADANHRSFSKNEEIYISRFISCCLKMLKDISIPIIITSRQVRLAQNYSASFNLYYGQRWIHIFPIPEDSSKKMDRSYLDDLYQFALTINRGQGILILADENIKNMISNHFYKKTKLMIYCIPLHSFLILEDTVNLLSQKNRNLFSAIPNLLISQQNELSTLKGNHLNRTALRAADPHLLFAAKLFPGLQSVTINECFFRALKNILKRLEIEVTNNRVYGFLFHANCLLFQKKYQLSFYNHIPSSEASKTDWNLFQLIKECISNVPELTKYQFEETDYEILYQALVHSGI</sequence>
<accession>A0A9D1WVA7</accession>
<protein>
    <recommendedName>
        <fullName evidence="3">PRD domain-containing protein</fullName>
    </recommendedName>
</protein>